<feature type="signal peptide" evidence="1">
    <location>
        <begin position="1"/>
        <end position="24"/>
    </location>
</feature>
<evidence type="ECO:0000313" key="3">
    <source>
        <dbReference type="EMBL" id="BBY24813.1"/>
    </source>
</evidence>
<dbReference type="KEGG" id="msto:MSTO_50180"/>
<keyword evidence="1" id="KW-0732">Signal</keyword>
<evidence type="ECO:0000313" key="4">
    <source>
        <dbReference type="Proteomes" id="UP000467130"/>
    </source>
</evidence>
<gene>
    <name evidence="3" type="ORF">MSTO_50180</name>
</gene>
<reference evidence="3 4" key="1">
    <citation type="journal article" date="2019" name="Emerg. Microbes Infect.">
        <title>Comprehensive subspecies identification of 175 nontuberculous mycobacteria species based on 7547 genomic profiles.</title>
        <authorList>
            <person name="Matsumoto Y."/>
            <person name="Kinjo T."/>
            <person name="Motooka D."/>
            <person name="Nabeya D."/>
            <person name="Jung N."/>
            <person name="Uechi K."/>
            <person name="Horii T."/>
            <person name="Iida T."/>
            <person name="Fujita J."/>
            <person name="Nakamura S."/>
        </authorList>
    </citation>
    <scope>NUCLEOTIDE SEQUENCE [LARGE SCALE GENOMIC DNA]</scope>
    <source>
        <strain evidence="3 4">JCM 17783</strain>
    </source>
</reference>
<dbReference type="InterPro" id="IPR041313">
    <property type="entry name" value="DUF5642"/>
</dbReference>
<dbReference type="EMBL" id="AP022587">
    <property type="protein sequence ID" value="BBY24813.1"/>
    <property type="molecule type" value="Genomic_DNA"/>
</dbReference>
<sequence length="224" mass="23024">MGMRPFWFGAVLMVLPVACSGAPAHRPSATPSPSAHGTVVNPASIKRVVRDLPPGYEATPGIASATSPRVIWGLDPDVTSKPASCAALADPGKGHDESAQGLSASGPGGIINVSVVALPDIDLDQNVIDTCGQWAMTTAHTTASVRLTDPPRIDAAQTVGMIADLKSAVEAGTEIDSRAYTFIAYLGGFYAFTTVTTDPGSAQPALPPQFAADLLVKTVSTLRS</sequence>
<keyword evidence="4" id="KW-1185">Reference proteome</keyword>
<accession>A0A7I7QEU1</accession>
<proteinExistence type="predicted"/>
<feature type="domain" description="DUF5642" evidence="2">
    <location>
        <begin position="41"/>
        <end position="223"/>
    </location>
</feature>
<dbReference type="Proteomes" id="UP000467130">
    <property type="component" value="Chromosome"/>
</dbReference>
<evidence type="ECO:0000259" key="2">
    <source>
        <dbReference type="Pfam" id="PF18702"/>
    </source>
</evidence>
<protein>
    <recommendedName>
        <fullName evidence="2">DUF5642 domain-containing protein</fullName>
    </recommendedName>
</protein>
<evidence type="ECO:0000256" key="1">
    <source>
        <dbReference type="SAM" id="SignalP"/>
    </source>
</evidence>
<feature type="chain" id="PRO_5029517550" description="DUF5642 domain-containing protein" evidence="1">
    <location>
        <begin position="25"/>
        <end position="224"/>
    </location>
</feature>
<organism evidence="3 4">
    <name type="scientific">Mycobacterium stomatepiae</name>
    <dbReference type="NCBI Taxonomy" id="470076"/>
    <lineage>
        <taxon>Bacteria</taxon>
        <taxon>Bacillati</taxon>
        <taxon>Actinomycetota</taxon>
        <taxon>Actinomycetes</taxon>
        <taxon>Mycobacteriales</taxon>
        <taxon>Mycobacteriaceae</taxon>
        <taxon>Mycobacterium</taxon>
        <taxon>Mycobacterium simiae complex</taxon>
    </lineage>
</organism>
<dbReference type="AlphaFoldDB" id="A0A7I7QEU1"/>
<dbReference type="Pfam" id="PF18702">
    <property type="entry name" value="DUF5642"/>
    <property type="match status" value="1"/>
</dbReference>
<name>A0A7I7QEU1_9MYCO</name>